<gene>
    <name evidence="1" type="ORF">X975_18821</name>
</gene>
<reference evidence="1 2" key="1">
    <citation type="submission" date="2013-11" db="EMBL/GenBank/DDBJ databases">
        <title>Genome sequencing of Stegodyphus mimosarum.</title>
        <authorList>
            <person name="Bechsgaard J."/>
        </authorList>
    </citation>
    <scope>NUCLEOTIDE SEQUENCE [LARGE SCALE GENOMIC DNA]</scope>
</reference>
<dbReference type="EMBL" id="KK116318">
    <property type="protein sequence ID" value="KFM67409.1"/>
    <property type="molecule type" value="Genomic_DNA"/>
</dbReference>
<proteinExistence type="predicted"/>
<sequence length="41" mass="4800">VVYINLVLFLPRKIMIEGSFNWRSYLSRPNFVAAPVSCFNH</sequence>
<name>A0A087TQM0_STEMI</name>
<feature type="non-terminal residue" evidence="1">
    <location>
        <position position="1"/>
    </location>
</feature>
<organism evidence="1 2">
    <name type="scientific">Stegodyphus mimosarum</name>
    <name type="common">African social velvet spider</name>
    <dbReference type="NCBI Taxonomy" id="407821"/>
    <lineage>
        <taxon>Eukaryota</taxon>
        <taxon>Metazoa</taxon>
        <taxon>Ecdysozoa</taxon>
        <taxon>Arthropoda</taxon>
        <taxon>Chelicerata</taxon>
        <taxon>Arachnida</taxon>
        <taxon>Araneae</taxon>
        <taxon>Araneomorphae</taxon>
        <taxon>Entelegynae</taxon>
        <taxon>Eresoidea</taxon>
        <taxon>Eresidae</taxon>
        <taxon>Stegodyphus</taxon>
    </lineage>
</organism>
<accession>A0A087TQM0</accession>
<protein>
    <submittedName>
        <fullName evidence="1">Uncharacterized protein</fullName>
    </submittedName>
</protein>
<dbReference type="AlphaFoldDB" id="A0A087TQM0"/>
<feature type="non-terminal residue" evidence="1">
    <location>
        <position position="41"/>
    </location>
</feature>
<dbReference type="Proteomes" id="UP000054359">
    <property type="component" value="Unassembled WGS sequence"/>
</dbReference>
<keyword evidence="2" id="KW-1185">Reference proteome</keyword>
<evidence type="ECO:0000313" key="1">
    <source>
        <dbReference type="EMBL" id="KFM67409.1"/>
    </source>
</evidence>
<evidence type="ECO:0000313" key="2">
    <source>
        <dbReference type="Proteomes" id="UP000054359"/>
    </source>
</evidence>